<dbReference type="EMBL" id="BAQW01000015">
    <property type="protein sequence ID" value="GBR17425.1"/>
    <property type="molecule type" value="Genomic_DNA"/>
</dbReference>
<sequence length="105" mass="12697">MLSLIQKFKDLTEQQLIECDCHEDTHIRVFDCSGKVSYFESDEMVFLFKNNLGYYSKMKYENYEIETDDGYTFLVYDREDNTFSYIENEEFQFSFVFEDGEICQL</sequence>
<accession>A0ABQ0QFR2</accession>
<comment type="caution">
    <text evidence="1">The sequence shown here is derived from an EMBL/GenBank/DDBJ whole genome shotgun (WGS) entry which is preliminary data.</text>
</comment>
<proteinExistence type="predicted"/>
<evidence type="ECO:0000313" key="2">
    <source>
        <dbReference type="Proteomes" id="UP001061070"/>
    </source>
</evidence>
<protein>
    <submittedName>
        <fullName evidence="1">Uncharacterized protein</fullName>
    </submittedName>
</protein>
<name>A0ABQ0QFR2_9PROT</name>
<evidence type="ECO:0000313" key="1">
    <source>
        <dbReference type="EMBL" id="GBR17425.1"/>
    </source>
</evidence>
<gene>
    <name evidence="1" type="ORF">AA0228_3024</name>
</gene>
<reference evidence="1" key="1">
    <citation type="submission" date="2013-04" db="EMBL/GenBank/DDBJ databases">
        <title>The genome sequencing project of 58 acetic acid bacteria.</title>
        <authorList>
            <person name="Okamoto-Kainuma A."/>
            <person name="Ishikawa M."/>
            <person name="Umino S."/>
            <person name="Koizumi Y."/>
            <person name="Shiwa Y."/>
            <person name="Yoshikawa H."/>
            <person name="Matsutani M."/>
            <person name="Matsushita K."/>
        </authorList>
    </citation>
    <scope>NUCLEOTIDE SEQUENCE</scope>
    <source>
        <strain evidence="1">NRIC 0228</strain>
    </source>
</reference>
<organism evidence="1 2">
    <name type="scientific">Gluconobacter frateurii NRIC 0228</name>
    <dbReference type="NCBI Taxonomy" id="1307946"/>
    <lineage>
        <taxon>Bacteria</taxon>
        <taxon>Pseudomonadati</taxon>
        <taxon>Pseudomonadota</taxon>
        <taxon>Alphaproteobacteria</taxon>
        <taxon>Acetobacterales</taxon>
        <taxon>Acetobacteraceae</taxon>
        <taxon>Gluconobacter</taxon>
    </lineage>
</organism>
<dbReference type="Proteomes" id="UP001061070">
    <property type="component" value="Unassembled WGS sequence"/>
</dbReference>
<keyword evidence="2" id="KW-1185">Reference proteome</keyword>